<keyword evidence="9" id="KW-1185">Reference proteome</keyword>
<name>A0A3Q2TMY4_FUNHE</name>
<protein>
    <recommendedName>
        <fullName evidence="3">Small integral membrane protein 8</fullName>
    </recommendedName>
</protein>
<evidence type="ECO:0000256" key="4">
    <source>
        <dbReference type="ARBA" id="ARBA00022692"/>
    </source>
</evidence>
<evidence type="ECO:0000256" key="3">
    <source>
        <dbReference type="ARBA" id="ARBA00014451"/>
    </source>
</evidence>
<keyword evidence="4" id="KW-0812">Transmembrane</keyword>
<dbReference type="STRING" id="8078.ENSFHEP00000017875"/>
<evidence type="ECO:0000256" key="7">
    <source>
        <dbReference type="SAM" id="MobiDB-lite"/>
    </source>
</evidence>
<evidence type="ECO:0000256" key="5">
    <source>
        <dbReference type="ARBA" id="ARBA00022989"/>
    </source>
</evidence>
<reference evidence="8" key="2">
    <citation type="submission" date="2025-09" db="UniProtKB">
        <authorList>
            <consortium name="Ensembl"/>
        </authorList>
    </citation>
    <scope>IDENTIFICATION</scope>
</reference>
<evidence type="ECO:0000313" key="8">
    <source>
        <dbReference type="Ensembl" id="ENSFHEP00000017875.1"/>
    </source>
</evidence>
<dbReference type="PANTHER" id="PTHR14274">
    <property type="entry name" value="SMALL INTEGRAL MEMBRANE PROTEIN 8"/>
    <property type="match status" value="1"/>
</dbReference>
<keyword evidence="6" id="KW-0472">Membrane</keyword>
<dbReference type="PANTHER" id="PTHR14274:SF1">
    <property type="entry name" value="SMALL INTEGRAL MEMBRANE PROTEIN 8"/>
    <property type="match status" value="1"/>
</dbReference>
<comment type="similarity">
    <text evidence="2">Belongs to the SMIM8 family.</text>
</comment>
<accession>A0A3Q2TMY4</accession>
<evidence type="ECO:0000256" key="1">
    <source>
        <dbReference type="ARBA" id="ARBA00004167"/>
    </source>
</evidence>
<evidence type="ECO:0000256" key="6">
    <source>
        <dbReference type="ARBA" id="ARBA00023136"/>
    </source>
</evidence>
<dbReference type="Ensembl" id="ENSFHET00000034157.1">
    <property type="protein sequence ID" value="ENSFHEP00000017875.1"/>
    <property type="gene ID" value="ENSFHEG00000019664.1"/>
</dbReference>
<sequence length="42" mass="4533">GSDKGKATAEEKGFRTPGLRGAQTTTLFRAVNPELFIKPVRS</sequence>
<proteinExistence type="inferred from homology"/>
<comment type="subcellular location">
    <subcellularLocation>
        <location evidence="1">Membrane</location>
        <topology evidence="1">Single-pass membrane protein</topology>
    </subcellularLocation>
</comment>
<dbReference type="AlphaFoldDB" id="A0A3Q2TMY4"/>
<evidence type="ECO:0000313" key="9">
    <source>
        <dbReference type="Proteomes" id="UP000265000"/>
    </source>
</evidence>
<feature type="region of interest" description="Disordered" evidence="7">
    <location>
        <begin position="1"/>
        <end position="21"/>
    </location>
</feature>
<dbReference type="Pfam" id="PF14937">
    <property type="entry name" value="DUF4500"/>
    <property type="match status" value="1"/>
</dbReference>
<keyword evidence="5" id="KW-1133">Transmembrane helix</keyword>
<dbReference type="GO" id="GO:0016020">
    <property type="term" value="C:membrane"/>
    <property type="evidence" value="ECO:0007669"/>
    <property type="project" value="UniProtKB-SubCell"/>
</dbReference>
<organism evidence="8 9">
    <name type="scientific">Fundulus heteroclitus</name>
    <name type="common">Killifish</name>
    <name type="synonym">Mummichog</name>
    <dbReference type="NCBI Taxonomy" id="8078"/>
    <lineage>
        <taxon>Eukaryota</taxon>
        <taxon>Metazoa</taxon>
        <taxon>Chordata</taxon>
        <taxon>Craniata</taxon>
        <taxon>Vertebrata</taxon>
        <taxon>Euteleostomi</taxon>
        <taxon>Actinopterygii</taxon>
        <taxon>Neopterygii</taxon>
        <taxon>Teleostei</taxon>
        <taxon>Neoteleostei</taxon>
        <taxon>Acanthomorphata</taxon>
        <taxon>Ovalentaria</taxon>
        <taxon>Atherinomorphae</taxon>
        <taxon>Cyprinodontiformes</taxon>
        <taxon>Fundulidae</taxon>
        <taxon>Fundulus</taxon>
    </lineage>
</organism>
<reference evidence="8" key="1">
    <citation type="submission" date="2025-08" db="UniProtKB">
        <authorList>
            <consortium name="Ensembl"/>
        </authorList>
    </citation>
    <scope>IDENTIFICATION</scope>
</reference>
<feature type="compositionally biased region" description="Basic and acidic residues" evidence="7">
    <location>
        <begin position="1"/>
        <end position="14"/>
    </location>
</feature>
<dbReference type="Proteomes" id="UP000265000">
    <property type="component" value="Unplaced"/>
</dbReference>
<dbReference type="InterPro" id="IPR026686">
    <property type="entry name" value="UPF0708"/>
</dbReference>
<dbReference type="GeneTree" id="ENSGT00960000190246"/>
<evidence type="ECO:0000256" key="2">
    <source>
        <dbReference type="ARBA" id="ARBA00009328"/>
    </source>
</evidence>